<feature type="compositionally biased region" description="Gly residues" evidence="1">
    <location>
        <begin position="25"/>
        <end position="38"/>
    </location>
</feature>
<accession>A0A6J4VK95</accession>
<dbReference type="AlphaFoldDB" id="A0A6J4VK95"/>
<feature type="non-terminal residue" evidence="2">
    <location>
        <position position="160"/>
    </location>
</feature>
<evidence type="ECO:0000256" key="1">
    <source>
        <dbReference type="SAM" id="MobiDB-lite"/>
    </source>
</evidence>
<evidence type="ECO:0000313" key="2">
    <source>
        <dbReference type="EMBL" id="CAA9578668.1"/>
    </source>
</evidence>
<sequence>DLSQLPDRQPTRQSVLHGVRDAVGDRGGSPHGHPLGGRGADRACFGRGRSGFLADDRAPAPTWWRRLRRAPAECGRWCGDAAGQPRGVAGDPSRMADVFGGTAAGTAASAVGRLARRGARGVFVAVRRAGGLVQHDRARYARCRGNAGSDRGDAPGARPM</sequence>
<protein>
    <submittedName>
        <fullName evidence="2">Uncharacterized protein</fullName>
    </submittedName>
</protein>
<organism evidence="2">
    <name type="scientific">uncultured Thermomicrobiales bacterium</name>
    <dbReference type="NCBI Taxonomy" id="1645740"/>
    <lineage>
        <taxon>Bacteria</taxon>
        <taxon>Pseudomonadati</taxon>
        <taxon>Thermomicrobiota</taxon>
        <taxon>Thermomicrobia</taxon>
        <taxon>Thermomicrobiales</taxon>
        <taxon>environmental samples</taxon>
    </lineage>
</organism>
<feature type="region of interest" description="Disordered" evidence="1">
    <location>
        <begin position="21"/>
        <end position="41"/>
    </location>
</feature>
<gene>
    <name evidence="2" type="ORF">AVDCRST_MAG59-4395</name>
</gene>
<name>A0A6J4VK95_9BACT</name>
<feature type="non-terminal residue" evidence="2">
    <location>
        <position position="1"/>
    </location>
</feature>
<proteinExistence type="predicted"/>
<reference evidence="2" key="1">
    <citation type="submission" date="2020-02" db="EMBL/GenBank/DDBJ databases">
        <authorList>
            <person name="Meier V. D."/>
        </authorList>
    </citation>
    <scope>NUCLEOTIDE SEQUENCE</scope>
    <source>
        <strain evidence="2">AVDCRST_MAG59</strain>
    </source>
</reference>
<dbReference type="EMBL" id="CADCWF010000326">
    <property type="protein sequence ID" value="CAA9578668.1"/>
    <property type="molecule type" value="Genomic_DNA"/>
</dbReference>